<proteinExistence type="predicted"/>
<feature type="region of interest" description="Disordered" evidence="1">
    <location>
        <begin position="1"/>
        <end position="26"/>
    </location>
</feature>
<dbReference type="EMBL" id="ABCK01000013">
    <property type="protein sequence ID" value="EDM26837.1"/>
    <property type="molecule type" value="Genomic_DNA"/>
</dbReference>
<gene>
    <name evidence="2" type="ORF">LNTAR_06314</name>
</gene>
<evidence type="ECO:0000313" key="2">
    <source>
        <dbReference type="EMBL" id="EDM26837.1"/>
    </source>
</evidence>
<dbReference type="Proteomes" id="UP000004947">
    <property type="component" value="Unassembled WGS sequence"/>
</dbReference>
<name>A6DN89_9BACT</name>
<reference evidence="2 3" key="1">
    <citation type="journal article" date="2010" name="J. Bacteriol.">
        <title>Genome sequence of Lentisphaera araneosa HTCC2155T, the type species of the order Lentisphaerales in the phylum Lentisphaerae.</title>
        <authorList>
            <person name="Thrash J.C."/>
            <person name="Cho J.C."/>
            <person name="Vergin K.L."/>
            <person name="Morris R.M."/>
            <person name="Giovannoni S.J."/>
        </authorList>
    </citation>
    <scope>NUCLEOTIDE SEQUENCE [LARGE SCALE GENOMIC DNA]</scope>
    <source>
        <strain evidence="2 3">HTCC2155</strain>
    </source>
</reference>
<evidence type="ECO:0000313" key="3">
    <source>
        <dbReference type="Proteomes" id="UP000004947"/>
    </source>
</evidence>
<comment type="caution">
    <text evidence="2">The sequence shown here is derived from an EMBL/GenBank/DDBJ whole genome shotgun (WGS) entry which is preliminary data.</text>
</comment>
<keyword evidence="3" id="KW-1185">Reference proteome</keyword>
<accession>A6DN89</accession>
<sequence length="289" mass="33461">MKTIRRIRASKQHSEHRTLGRPNNQDVPEEIFEKLAAKYKKYIKYQKALYLEGDPDDQDLVDFLNDAREYGLDVPKDSSERPIQISVNDLLEFDEKDSDNSEFVQLKLNKPCTLDISPDLESPVGFNVNIKGPIKRSKQECISVCNLWHLITVRGSIKEAIEKENFNGLKLIPLSTTLDNGLWPKEIEQLFLIWSDCLLPPVNHRTKIFTNPYNKKKNTHPTIIDGYKINPQLNYKNLDNFIGTQDVARSCETFGETIYYSKLVYSQKIRQFLKKLKIKTSSTPVIIQK</sequence>
<dbReference type="AlphaFoldDB" id="A6DN89"/>
<organism evidence="2 3">
    <name type="scientific">Lentisphaera araneosa HTCC2155</name>
    <dbReference type="NCBI Taxonomy" id="313628"/>
    <lineage>
        <taxon>Bacteria</taxon>
        <taxon>Pseudomonadati</taxon>
        <taxon>Lentisphaerota</taxon>
        <taxon>Lentisphaeria</taxon>
        <taxon>Lentisphaerales</taxon>
        <taxon>Lentisphaeraceae</taxon>
        <taxon>Lentisphaera</taxon>
    </lineage>
</organism>
<evidence type="ECO:0000256" key="1">
    <source>
        <dbReference type="SAM" id="MobiDB-lite"/>
    </source>
</evidence>
<dbReference type="OrthoDB" id="9859292at2"/>
<dbReference type="eggNOG" id="ENOG50340XN">
    <property type="taxonomic scope" value="Bacteria"/>
</dbReference>
<protein>
    <submittedName>
        <fullName evidence="2">Uncharacterized protein</fullName>
    </submittedName>
</protein>
<dbReference type="RefSeq" id="WP_007279331.1">
    <property type="nucleotide sequence ID" value="NZ_ABCK01000013.1"/>
</dbReference>
<feature type="compositionally biased region" description="Basic residues" evidence="1">
    <location>
        <begin position="1"/>
        <end position="11"/>
    </location>
</feature>